<feature type="compositionally biased region" description="Acidic residues" evidence="1">
    <location>
        <begin position="75"/>
        <end position="88"/>
    </location>
</feature>
<dbReference type="OrthoDB" id="6914056at2759"/>
<accession>A0A8J2QUY9</accession>
<sequence length="103" mass="11253">MSAPRRSSMFRKHTLHGHTAKILGLVPIQHAPSDTSDRSDMDNELADLHTPSLALSSSPSLDSSLERMRILGSEPDAEDHDTGDDPPEFDFTGTSLQLTSVLR</sequence>
<feature type="compositionally biased region" description="Polar residues" evidence="1">
    <location>
        <begin position="92"/>
        <end position="103"/>
    </location>
</feature>
<proteinExistence type="predicted"/>
<feature type="region of interest" description="Disordered" evidence="1">
    <location>
        <begin position="26"/>
        <end position="103"/>
    </location>
</feature>
<gene>
    <name evidence="2" type="ORF">DCHRY22_LOCUS10389</name>
</gene>
<evidence type="ECO:0000313" key="2">
    <source>
        <dbReference type="EMBL" id="CAG9573308.1"/>
    </source>
</evidence>
<evidence type="ECO:0000256" key="1">
    <source>
        <dbReference type="SAM" id="MobiDB-lite"/>
    </source>
</evidence>
<evidence type="ECO:0000313" key="3">
    <source>
        <dbReference type="Proteomes" id="UP000789524"/>
    </source>
</evidence>
<reference evidence="2" key="1">
    <citation type="submission" date="2021-09" db="EMBL/GenBank/DDBJ databases">
        <authorList>
            <person name="Martin H S."/>
        </authorList>
    </citation>
    <scope>NUCLEOTIDE SEQUENCE</scope>
</reference>
<keyword evidence="3" id="KW-1185">Reference proteome</keyword>
<dbReference type="Proteomes" id="UP000789524">
    <property type="component" value="Unassembled WGS sequence"/>
</dbReference>
<protein>
    <submittedName>
        <fullName evidence="2">(African queen) hypothetical protein</fullName>
    </submittedName>
</protein>
<organism evidence="2 3">
    <name type="scientific">Danaus chrysippus</name>
    <name type="common">African queen</name>
    <dbReference type="NCBI Taxonomy" id="151541"/>
    <lineage>
        <taxon>Eukaryota</taxon>
        <taxon>Metazoa</taxon>
        <taxon>Ecdysozoa</taxon>
        <taxon>Arthropoda</taxon>
        <taxon>Hexapoda</taxon>
        <taxon>Insecta</taxon>
        <taxon>Pterygota</taxon>
        <taxon>Neoptera</taxon>
        <taxon>Endopterygota</taxon>
        <taxon>Lepidoptera</taxon>
        <taxon>Glossata</taxon>
        <taxon>Ditrysia</taxon>
        <taxon>Papilionoidea</taxon>
        <taxon>Nymphalidae</taxon>
        <taxon>Danainae</taxon>
        <taxon>Danaini</taxon>
        <taxon>Danaina</taxon>
        <taxon>Danaus</taxon>
        <taxon>Anosia</taxon>
    </lineage>
</organism>
<feature type="compositionally biased region" description="Low complexity" evidence="1">
    <location>
        <begin position="52"/>
        <end position="63"/>
    </location>
</feature>
<dbReference type="AlphaFoldDB" id="A0A8J2QUY9"/>
<comment type="caution">
    <text evidence="2">The sequence shown here is derived from an EMBL/GenBank/DDBJ whole genome shotgun (WGS) entry which is preliminary data.</text>
</comment>
<dbReference type="EMBL" id="CAKASE010000070">
    <property type="protein sequence ID" value="CAG9573308.1"/>
    <property type="molecule type" value="Genomic_DNA"/>
</dbReference>
<name>A0A8J2QUY9_9NEOP</name>